<keyword evidence="3" id="KW-1185">Reference proteome</keyword>
<proteinExistence type="predicted"/>
<name>A0A0F8AX69_9EURY</name>
<dbReference type="InterPro" id="IPR000631">
    <property type="entry name" value="CARKD"/>
</dbReference>
<dbReference type="EMBL" id="JNFH02000110">
    <property type="protein sequence ID" value="KKF39120.1"/>
    <property type="molecule type" value="Genomic_DNA"/>
</dbReference>
<dbReference type="InterPro" id="IPR029056">
    <property type="entry name" value="Ribokinase-like"/>
</dbReference>
<feature type="non-terminal residue" evidence="2">
    <location>
        <position position="1"/>
    </location>
</feature>
<accession>A0A0F8AX69</accession>
<sequence>QPGDDRRRDRRRARGAVGALAAVTDPLRAAAIGAYVNGLAGDAAAKDMGDGLVATDLPDRLPEAMRDE</sequence>
<protein>
    <recommendedName>
        <fullName evidence="1">YjeF C-terminal domain-containing protein</fullName>
    </recommendedName>
</protein>
<evidence type="ECO:0000313" key="2">
    <source>
        <dbReference type="EMBL" id="KKF39120.1"/>
    </source>
</evidence>
<dbReference type="SUPFAM" id="SSF53613">
    <property type="entry name" value="Ribokinase-like"/>
    <property type="match status" value="1"/>
</dbReference>
<feature type="domain" description="YjeF C-terminal" evidence="1">
    <location>
        <begin position="1"/>
        <end position="68"/>
    </location>
</feature>
<dbReference type="PROSITE" id="PS51383">
    <property type="entry name" value="YJEF_C_3"/>
    <property type="match status" value="1"/>
</dbReference>
<organism evidence="2 3">
    <name type="scientific">Halorubrum saccharovorum</name>
    <dbReference type="NCBI Taxonomy" id="2248"/>
    <lineage>
        <taxon>Archaea</taxon>
        <taxon>Methanobacteriati</taxon>
        <taxon>Methanobacteriota</taxon>
        <taxon>Stenosarchaea group</taxon>
        <taxon>Halobacteria</taxon>
        <taxon>Halobacteriales</taxon>
        <taxon>Haloferacaceae</taxon>
        <taxon>Halorubrum</taxon>
    </lineage>
</organism>
<dbReference type="GO" id="GO:0016836">
    <property type="term" value="F:hydro-lyase activity"/>
    <property type="evidence" value="ECO:0007669"/>
    <property type="project" value="InterPro"/>
</dbReference>
<comment type="caution">
    <text evidence="2">The sequence shown here is derived from an EMBL/GenBank/DDBJ whole genome shotgun (WGS) entry which is preliminary data.</text>
</comment>
<dbReference type="Proteomes" id="UP000053331">
    <property type="component" value="Unassembled WGS sequence"/>
</dbReference>
<dbReference type="AlphaFoldDB" id="A0A0F8AX69"/>
<gene>
    <name evidence="2" type="ORF">FK85_31050</name>
</gene>
<reference evidence="2 3" key="1">
    <citation type="journal article" date="2015" name="Genome Announc.">
        <title>Draft genome sequence of a Halorubrum H3 strain isolated from the burlinskoye salt lake (Altai Krai, Russia).</title>
        <authorList>
            <person name="Rozanov A.S."/>
            <person name="Bryanskaya A.V."/>
            <person name="Malup T.K."/>
            <person name="Kotenko A.V."/>
            <person name="Peltek S.E."/>
        </authorList>
    </citation>
    <scope>NUCLEOTIDE SEQUENCE [LARGE SCALE GENOMIC DNA]</scope>
    <source>
        <strain evidence="2 3">H3</strain>
    </source>
</reference>
<evidence type="ECO:0000259" key="1">
    <source>
        <dbReference type="PROSITE" id="PS51383"/>
    </source>
</evidence>
<dbReference type="Gene3D" id="3.40.1190.20">
    <property type="match status" value="1"/>
</dbReference>
<evidence type="ECO:0000313" key="3">
    <source>
        <dbReference type="Proteomes" id="UP000053331"/>
    </source>
</evidence>